<accession>A0A3P3XGR7</accession>
<sequence>MKRYALEMLRKWKNEPNRKPLVIRGARQVGKTELVRIFAKEEFDTLIEINFDEHPGKASLFADEDILSVIRYIEIDSNMKISPGTTLLFLDEIQAAPSVLSRLRYFYERIPQLHVICAGSLLDFALSEPTFSMPVGRIEFLYLGPMTFGEFLLARGQGELEDYLESYSLTRTIPEAIHAKLRSSLRDYFLTGGLPGVVKASVQSNCDLEDVAREQHSILQTYYADFGKYKQKVNVPFLQGIFRNIPAQVGKTVKYTSLNSQARAAQVKENLELLEKARLIYRVFHSDGNGIPLGAEINPSYFKLIFLDTGLLSAFLGLRLTDFLPNAEYTLIHSGAVAEQFVGQHLLYSAEPWAEPSLYYWNRQSPGSTAEVDYLMQCRGQVIPIEVKAGSRGRLRSLHMFVQEKQVPLAVRFNTDLPSIHSTHTAIAGKEARPFVLLSLPLYLVEQTQRLVEGMGDWTGLQDGTG</sequence>
<dbReference type="InterPro" id="IPR027417">
    <property type="entry name" value="P-loop_NTPase"/>
</dbReference>
<gene>
    <name evidence="3" type="ORF">SPIROBIBN47_180019</name>
</gene>
<dbReference type="CDD" id="cd00009">
    <property type="entry name" value="AAA"/>
    <property type="match status" value="1"/>
</dbReference>
<organism evidence="3">
    <name type="scientific">uncultured spirochete</name>
    <dbReference type="NCBI Taxonomy" id="156406"/>
    <lineage>
        <taxon>Bacteria</taxon>
        <taxon>Pseudomonadati</taxon>
        <taxon>Spirochaetota</taxon>
        <taxon>Spirochaetia</taxon>
        <taxon>Spirochaetales</taxon>
        <taxon>environmental samples</taxon>
    </lineage>
</organism>
<protein>
    <submittedName>
        <fullName evidence="3">AAA ATPase</fullName>
    </submittedName>
</protein>
<evidence type="ECO:0000259" key="1">
    <source>
        <dbReference type="Pfam" id="PF13173"/>
    </source>
</evidence>
<evidence type="ECO:0000259" key="2">
    <source>
        <dbReference type="Pfam" id="PF13635"/>
    </source>
</evidence>
<name>A0A3P3XGR7_9SPIR</name>
<dbReference type="PANTHER" id="PTHR33295:SF7">
    <property type="entry name" value="ATPASE"/>
    <property type="match status" value="1"/>
</dbReference>
<dbReference type="Pfam" id="PF13635">
    <property type="entry name" value="DUF4143"/>
    <property type="match status" value="1"/>
</dbReference>
<dbReference type="Pfam" id="PF13173">
    <property type="entry name" value="AAA_14"/>
    <property type="match status" value="1"/>
</dbReference>
<dbReference type="InterPro" id="IPR041682">
    <property type="entry name" value="AAA_14"/>
</dbReference>
<dbReference type="AlphaFoldDB" id="A0A3P3XGR7"/>
<dbReference type="Gene3D" id="3.40.50.300">
    <property type="entry name" value="P-loop containing nucleotide triphosphate hydrolases"/>
    <property type="match status" value="1"/>
</dbReference>
<dbReference type="EMBL" id="FWDM01000010">
    <property type="protein sequence ID" value="SLM11149.1"/>
    <property type="molecule type" value="Genomic_DNA"/>
</dbReference>
<proteinExistence type="predicted"/>
<dbReference type="PANTHER" id="PTHR33295">
    <property type="entry name" value="ATPASE"/>
    <property type="match status" value="1"/>
</dbReference>
<dbReference type="SUPFAM" id="SSF52540">
    <property type="entry name" value="P-loop containing nucleoside triphosphate hydrolases"/>
    <property type="match status" value="1"/>
</dbReference>
<dbReference type="InterPro" id="IPR025420">
    <property type="entry name" value="DUF4143"/>
</dbReference>
<feature type="domain" description="AAA" evidence="1">
    <location>
        <begin position="17"/>
        <end position="152"/>
    </location>
</feature>
<reference evidence="3" key="1">
    <citation type="submission" date="2017-02" db="EMBL/GenBank/DDBJ databases">
        <authorList>
            <person name="Regsiter A."/>
            <person name="William W."/>
        </authorList>
    </citation>
    <scope>NUCLEOTIDE SEQUENCE</scope>
    <source>
        <strain evidence="3">Bib</strain>
    </source>
</reference>
<evidence type="ECO:0000313" key="3">
    <source>
        <dbReference type="EMBL" id="SLM11149.1"/>
    </source>
</evidence>
<feature type="domain" description="DUF4143" evidence="2">
    <location>
        <begin position="224"/>
        <end position="390"/>
    </location>
</feature>